<feature type="non-terminal residue" evidence="1">
    <location>
        <position position="124"/>
    </location>
</feature>
<dbReference type="SUPFAM" id="SSF53697">
    <property type="entry name" value="SIS domain"/>
    <property type="match status" value="1"/>
</dbReference>
<gene>
    <name evidence="1" type="ORF">S12H4_36785</name>
</gene>
<dbReference type="AlphaFoldDB" id="X1UNQ9"/>
<sequence>MEYFIDFFDFADVFFQFTDQIVSIYDGEYVEYTWNSFQIRKLGSGEKLEREPYQCKLDIEQAQKGEFPHYMLKEIHEQPEKAQAIINFLEESSQAREFALELKSESRVYLVGSSSSYNACVIGS</sequence>
<protein>
    <submittedName>
        <fullName evidence="1">Uncharacterized protein</fullName>
    </submittedName>
</protein>
<dbReference type="GO" id="GO:0006487">
    <property type="term" value="P:protein N-linked glycosylation"/>
    <property type="evidence" value="ECO:0007669"/>
    <property type="project" value="TreeGrafter"/>
</dbReference>
<dbReference type="GO" id="GO:0097367">
    <property type="term" value="F:carbohydrate derivative binding"/>
    <property type="evidence" value="ECO:0007669"/>
    <property type="project" value="InterPro"/>
</dbReference>
<dbReference type="InterPro" id="IPR046348">
    <property type="entry name" value="SIS_dom_sf"/>
</dbReference>
<evidence type="ECO:0000313" key="1">
    <source>
        <dbReference type="EMBL" id="GAI93964.1"/>
    </source>
</evidence>
<organism evidence="1">
    <name type="scientific">marine sediment metagenome</name>
    <dbReference type="NCBI Taxonomy" id="412755"/>
    <lineage>
        <taxon>unclassified sequences</taxon>
        <taxon>metagenomes</taxon>
        <taxon>ecological metagenomes</taxon>
    </lineage>
</organism>
<comment type="caution">
    <text evidence="1">The sequence shown here is derived from an EMBL/GenBank/DDBJ whole genome shotgun (WGS) entry which is preliminary data.</text>
</comment>
<dbReference type="GO" id="GO:0006047">
    <property type="term" value="P:UDP-N-acetylglucosamine metabolic process"/>
    <property type="evidence" value="ECO:0007669"/>
    <property type="project" value="TreeGrafter"/>
</dbReference>
<reference evidence="1" key="1">
    <citation type="journal article" date="2014" name="Front. Microbiol.">
        <title>High frequency of phylogenetically diverse reductive dehalogenase-homologous genes in deep subseafloor sedimentary metagenomes.</title>
        <authorList>
            <person name="Kawai M."/>
            <person name="Futagami T."/>
            <person name="Toyoda A."/>
            <person name="Takaki Y."/>
            <person name="Nishi S."/>
            <person name="Hori S."/>
            <person name="Arai W."/>
            <person name="Tsubouchi T."/>
            <person name="Morono Y."/>
            <person name="Uchiyama I."/>
            <person name="Ito T."/>
            <person name="Fujiyama A."/>
            <person name="Inagaki F."/>
            <person name="Takami H."/>
        </authorList>
    </citation>
    <scope>NUCLEOTIDE SEQUENCE</scope>
    <source>
        <strain evidence="1">Expedition CK06-06</strain>
    </source>
</reference>
<proteinExistence type="predicted"/>
<dbReference type="Gene3D" id="3.40.50.10490">
    <property type="entry name" value="Glucose-6-phosphate isomerase like protein, domain 1"/>
    <property type="match status" value="1"/>
</dbReference>
<dbReference type="GO" id="GO:0006002">
    <property type="term" value="P:fructose 6-phosphate metabolic process"/>
    <property type="evidence" value="ECO:0007669"/>
    <property type="project" value="TreeGrafter"/>
</dbReference>
<dbReference type="EMBL" id="BARW01021958">
    <property type="protein sequence ID" value="GAI93964.1"/>
    <property type="molecule type" value="Genomic_DNA"/>
</dbReference>
<dbReference type="PANTHER" id="PTHR10937:SF0">
    <property type="entry name" value="GLUTAMINE--FRUCTOSE-6-PHOSPHATE TRANSAMINASE (ISOMERIZING)"/>
    <property type="match status" value="1"/>
</dbReference>
<accession>X1UNQ9</accession>
<dbReference type="PANTHER" id="PTHR10937">
    <property type="entry name" value="GLUCOSAMINE--FRUCTOSE-6-PHOSPHATE AMINOTRANSFERASE, ISOMERIZING"/>
    <property type="match status" value="1"/>
</dbReference>
<name>X1UNQ9_9ZZZZ</name>
<dbReference type="GO" id="GO:0004360">
    <property type="term" value="F:glutamine-fructose-6-phosphate transaminase (isomerizing) activity"/>
    <property type="evidence" value="ECO:0007669"/>
    <property type="project" value="TreeGrafter"/>
</dbReference>